<gene>
    <name evidence="2" type="ORF">I306_04979</name>
</gene>
<evidence type="ECO:0000313" key="3">
    <source>
        <dbReference type="Proteomes" id="UP000054272"/>
    </source>
</evidence>
<feature type="compositionally biased region" description="Basic and acidic residues" evidence="1">
    <location>
        <begin position="18"/>
        <end position="30"/>
    </location>
</feature>
<reference evidence="2 3" key="1">
    <citation type="submission" date="2015-01" db="EMBL/GenBank/DDBJ databases">
        <title>The Genome Sequence of Cryptococcus gattii EJB2.</title>
        <authorList>
            <consortium name="The Broad Institute Genomics Platform"/>
            <person name="Cuomo C."/>
            <person name="Litvintseva A."/>
            <person name="Chen Y."/>
            <person name="Heitman J."/>
            <person name="Sun S."/>
            <person name="Springer D."/>
            <person name="Dromer F."/>
            <person name="Young S."/>
            <person name="Zeng Q."/>
            <person name="Gargeya S."/>
            <person name="Abouelleil A."/>
            <person name="Alvarado L."/>
            <person name="Chapman S.B."/>
            <person name="Gainer-Dewar J."/>
            <person name="Goldberg J."/>
            <person name="Griggs A."/>
            <person name="Gujja S."/>
            <person name="Hansen M."/>
            <person name="Howarth C."/>
            <person name="Imamovic A."/>
            <person name="Larimer J."/>
            <person name="Murphy C."/>
            <person name="Naylor J."/>
            <person name="Pearson M."/>
            <person name="Priest M."/>
            <person name="Roberts A."/>
            <person name="Saif S."/>
            <person name="Shea T."/>
            <person name="Sykes S."/>
            <person name="Wortman J."/>
            <person name="Nusbaum C."/>
            <person name="Birren B."/>
        </authorList>
    </citation>
    <scope>NUCLEOTIDE SEQUENCE [LARGE SCALE GENOMIC DNA]</scope>
    <source>
        <strain evidence="2 3">EJB2</strain>
    </source>
</reference>
<keyword evidence="3" id="KW-1185">Reference proteome</keyword>
<name>A0ABR5BQU1_9TREE</name>
<feature type="region of interest" description="Disordered" evidence="1">
    <location>
        <begin position="1"/>
        <end position="30"/>
    </location>
</feature>
<accession>A0ABR5BQU1</accession>
<dbReference type="EMBL" id="KN848729">
    <property type="protein sequence ID" value="KIR78012.1"/>
    <property type="molecule type" value="Genomic_DNA"/>
</dbReference>
<sequence>MSETEMQLSPLLHSRSGLGDKMESHSLTKQ</sequence>
<protein>
    <submittedName>
        <fullName evidence="2">Uncharacterized protein</fullName>
    </submittedName>
</protein>
<dbReference type="Proteomes" id="UP000054272">
    <property type="component" value="Unassembled WGS sequence"/>
</dbReference>
<evidence type="ECO:0000256" key="1">
    <source>
        <dbReference type="SAM" id="MobiDB-lite"/>
    </source>
</evidence>
<proteinExistence type="predicted"/>
<organism evidence="2 3">
    <name type="scientific">Cryptococcus gattii EJB2</name>
    <dbReference type="NCBI Taxonomy" id="1296103"/>
    <lineage>
        <taxon>Eukaryota</taxon>
        <taxon>Fungi</taxon>
        <taxon>Dikarya</taxon>
        <taxon>Basidiomycota</taxon>
        <taxon>Agaricomycotina</taxon>
        <taxon>Tremellomycetes</taxon>
        <taxon>Tremellales</taxon>
        <taxon>Cryptococcaceae</taxon>
        <taxon>Cryptococcus</taxon>
        <taxon>Cryptococcus gattii species complex</taxon>
    </lineage>
</organism>
<evidence type="ECO:0000313" key="2">
    <source>
        <dbReference type="EMBL" id="KIR78012.1"/>
    </source>
</evidence>